<evidence type="ECO:0000313" key="3">
    <source>
        <dbReference type="Proteomes" id="UP000075902"/>
    </source>
</evidence>
<dbReference type="Proteomes" id="UP000075902">
    <property type="component" value="Unassembled WGS sequence"/>
</dbReference>
<proteinExistence type="predicted"/>
<reference evidence="3" key="1">
    <citation type="submission" date="2014-01" db="EMBL/GenBank/DDBJ databases">
        <title>The Genome Sequence of Anopheles melas CM1001059_A (V2).</title>
        <authorList>
            <consortium name="The Broad Institute Genomics Platform"/>
            <person name="Neafsey D.E."/>
            <person name="Besansky N."/>
            <person name="Howell P."/>
            <person name="Walton C."/>
            <person name="Young S.K."/>
            <person name="Zeng Q."/>
            <person name="Gargeya S."/>
            <person name="Fitzgerald M."/>
            <person name="Haas B."/>
            <person name="Abouelleil A."/>
            <person name="Allen A.W."/>
            <person name="Alvarado L."/>
            <person name="Arachchi H.M."/>
            <person name="Berlin A.M."/>
            <person name="Chapman S.B."/>
            <person name="Gainer-Dewar J."/>
            <person name="Goldberg J."/>
            <person name="Griggs A."/>
            <person name="Gujja S."/>
            <person name="Hansen M."/>
            <person name="Howarth C."/>
            <person name="Imamovic A."/>
            <person name="Ireland A."/>
            <person name="Larimer J."/>
            <person name="McCowan C."/>
            <person name="Murphy C."/>
            <person name="Pearson M."/>
            <person name="Poon T.W."/>
            <person name="Priest M."/>
            <person name="Roberts A."/>
            <person name="Saif S."/>
            <person name="Shea T."/>
            <person name="Sisk P."/>
            <person name="Sykes S."/>
            <person name="Wortman J."/>
            <person name="Nusbaum C."/>
            <person name="Birren B."/>
        </authorList>
    </citation>
    <scope>NUCLEOTIDE SEQUENCE [LARGE SCALE GENOMIC DNA]</scope>
    <source>
        <strain evidence="3">CM1001059</strain>
    </source>
</reference>
<dbReference type="EnsemblMetazoa" id="AMEC009392-RA">
    <property type="protein sequence ID" value="AMEC009392-PA"/>
    <property type="gene ID" value="AMEC009392"/>
</dbReference>
<feature type="compositionally biased region" description="Polar residues" evidence="1">
    <location>
        <begin position="1"/>
        <end position="42"/>
    </location>
</feature>
<protein>
    <submittedName>
        <fullName evidence="2">Uncharacterized protein</fullName>
    </submittedName>
</protein>
<accession>A0A182TW71</accession>
<dbReference type="STRING" id="34690.A0A182TW71"/>
<evidence type="ECO:0000313" key="2">
    <source>
        <dbReference type="EnsemblMetazoa" id="AMEC009392-PA"/>
    </source>
</evidence>
<keyword evidence="3" id="KW-1185">Reference proteome</keyword>
<sequence>MGSSGNLPHRSNGQHTGPNANHSWHSWLRSSLNSIGRQQQQHIADRAGDNVRGDNGDGDGDGIAPEDGTDGDGGPLPRFGSRWDECSMLEEAPTDITTVDEYGKFDFQVSRSRRALGIPTIWVTHT</sequence>
<evidence type="ECO:0000256" key="1">
    <source>
        <dbReference type="SAM" id="MobiDB-lite"/>
    </source>
</evidence>
<reference evidence="2" key="2">
    <citation type="submission" date="2020-05" db="UniProtKB">
        <authorList>
            <consortium name="EnsemblMetazoa"/>
        </authorList>
    </citation>
    <scope>IDENTIFICATION</scope>
    <source>
        <strain evidence="2">CM1001059</strain>
    </source>
</reference>
<feature type="compositionally biased region" description="Basic and acidic residues" evidence="1">
    <location>
        <begin position="43"/>
        <end position="55"/>
    </location>
</feature>
<feature type="region of interest" description="Disordered" evidence="1">
    <location>
        <begin position="1"/>
        <end position="82"/>
    </location>
</feature>
<organism evidence="2 3">
    <name type="scientific">Anopheles melas</name>
    <dbReference type="NCBI Taxonomy" id="34690"/>
    <lineage>
        <taxon>Eukaryota</taxon>
        <taxon>Metazoa</taxon>
        <taxon>Ecdysozoa</taxon>
        <taxon>Arthropoda</taxon>
        <taxon>Hexapoda</taxon>
        <taxon>Insecta</taxon>
        <taxon>Pterygota</taxon>
        <taxon>Neoptera</taxon>
        <taxon>Endopterygota</taxon>
        <taxon>Diptera</taxon>
        <taxon>Nematocera</taxon>
        <taxon>Culicoidea</taxon>
        <taxon>Culicidae</taxon>
        <taxon>Anophelinae</taxon>
        <taxon>Anopheles</taxon>
    </lineage>
</organism>
<dbReference type="VEuPathDB" id="VectorBase:AMEC009392"/>
<name>A0A182TW71_9DIPT</name>
<dbReference type="AlphaFoldDB" id="A0A182TW71"/>